<dbReference type="AlphaFoldDB" id="A0A4R6SCI1"/>
<dbReference type="PANTHER" id="PTHR30296">
    <property type="entry name" value="UNCHARACTERIZED PROTEIN YKGE"/>
    <property type="match status" value="1"/>
</dbReference>
<evidence type="ECO:0000259" key="1">
    <source>
        <dbReference type="Pfam" id="PF02754"/>
    </source>
</evidence>
<comment type="caution">
    <text evidence="2">The sequence shown here is derived from an EMBL/GenBank/DDBJ whole genome shotgun (WGS) entry which is preliminary data.</text>
</comment>
<dbReference type="GO" id="GO:0005829">
    <property type="term" value="C:cytosol"/>
    <property type="evidence" value="ECO:0007669"/>
    <property type="project" value="TreeGrafter"/>
</dbReference>
<evidence type="ECO:0000313" key="3">
    <source>
        <dbReference type="Proteomes" id="UP000295444"/>
    </source>
</evidence>
<dbReference type="OrthoDB" id="9770306at2"/>
<feature type="domain" description="Cysteine-rich" evidence="1">
    <location>
        <begin position="134"/>
        <end position="218"/>
    </location>
</feature>
<evidence type="ECO:0000313" key="2">
    <source>
        <dbReference type="EMBL" id="TDP96665.1"/>
    </source>
</evidence>
<keyword evidence="3" id="KW-1185">Reference proteome</keyword>
<dbReference type="RefSeq" id="WP_133851986.1">
    <property type="nucleotide sequence ID" value="NZ_SNXZ01000004.1"/>
</dbReference>
<dbReference type="PANTHER" id="PTHR30296:SF0">
    <property type="entry name" value="LACTATE UTILIZATION PROTEIN A"/>
    <property type="match status" value="1"/>
</dbReference>
<protein>
    <submittedName>
        <fullName evidence="2">L-lactate dehydrogenase complex protein LldE</fullName>
    </submittedName>
</protein>
<reference evidence="2 3" key="1">
    <citation type="submission" date="2019-03" db="EMBL/GenBank/DDBJ databases">
        <title>Genomic Encyclopedia of Type Strains, Phase IV (KMG-IV): sequencing the most valuable type-strain genomes for metagenomic binning, comparative biology and taxonomic classification.</title>
        <authorList>
            <person name="Goeker M."/>
        </authorList>
    </citation>
    <scope>NUCLEOTIDE SEQUENCE [LARGE SCALE GENOMIC DNA]</scope>
    <source>
        <strain evidence="2 3">DSM 45361</strain>
    </source>
</reference>
<dbReference type="InterPro" id="IPR004017">
    <property type="entry name" value="Cys_rich_dom"/>
</dbReference>
<sequence>MKVALFITCFNDTVFPETGKAVVRVLERLGHSVVFPAAQTCCGQMHFNTGYQREAVPLVRRFVEVFADAEAVVAPSASCVAMVREFYGRVAEVAGDRKLARAVTEVQPKVHEFTEFLVDVAGVTDVGAYFPHKVTYHPTCHGLRMLGLGDRPVRLLSAVRGLELIDLPHSTECCGFGGTFAVKNADVSVAMGQDKIAHVLGTGAEVLAAADNSCLMHLGGLLSRGRSGVRVMHLAEILAHEEVPA</sequence>
<dbReference type="Pfam" id="PF02754">
    <property type="entry name" value="CCG"/>
    <property type="match status" value="2"/>
</dbReference>
<dbReference type="GO" id="GO:0016491">
    <property type="term" value="F:oxidoreductase activity"/>
    <property type="evidence" value="ECO:0007669"/>
    <property type="project" value="UniProtKB-ARBA"/>
</dbReference>
<dbReference type="EMBL" id="SNXZ01000004">
    <property type="protein sequence ID" value="TDP96665.1"/>
    <property type="molecule type" value="Genomic_DNA"/>
</dbReference>
<gene>
    <name evidence="2" type="ORF">EV186_104653</name>
</gene>
<name>A0A4R6SCI1_LABRH</name>
<organism evidence="2 3">
    <name type="scientific">Labedaea rhizosphaerae</name>
    <dbReference type="NCBI Taxonomy" id="598644"/>
    <lineage>
        <taxon>Bacteria</taxon>
        <taxon>Bacillati</taxon>
        <taxon>Actinomycetota</taxon>
        <taxon>Actinomycetes</taxon>
        <taxon>Pseudonocardiales</taxon>
        <taxon>Pseudonocardiaceae</taxon>
        <taxon>Labedaea</taxon>
    </lineage>
</organism>
<dbReference type="Proteomes" id="UP000295444">
    <property type="component" value="Unassembled WGS sequence"/>
</dbReference>
<accession>A0A4R6SCI1</accession>
<feature type="domain" description="Cysteine-rich" evidence="1">
    <location>
        <begin position="3"/>
        <end position="83"/>
    </location>
</feature>
<proteinExistence type="predicted"/>